<dbReference type="Proteomes" id="UP000240880">
    <property type="component" value="Unassembled WGS sequence"/>
</dbReference>
<feature type="transmembrane region" description="Helical" evidence="7">
    <location>
        <begin position="141"/>
        <end position="164"/>
    </location>
</feature>
<comment type="subcellular location">
    <subcellularLocation>
        <location evidence="1">Cell membrane</location>
        <topology evidence="1">Multi-pass membrane protein</topology>
    </subcellularLocation>
</comment>
<keyword evidence="2" id="KW-1003">Cell membrane</keyword>
<feature type="transmembrane region" description="Helical" evidence="7">
    <location>
        <begin position="184"/>
        <end position="210"/>
    </location>
</feature>
<evidence type="ECO:0000256" key="7">
    <source>
        <dbReference type="SAM" id="Phobius"/>
    </source>
</evidence>
<name>A0A2R6AB75_9ARCH</name>
<dbReference type="GO" id="GO:0005886">
    <property type="term" value="C:plasma membrane"/>
    <property type="evidence" value="ECO:0007669"/>
    <property type="project" value="UniProtKB-SubCell"/>
</dbReference>
<dbReference type="InterPro" id="IPR018584">
    <property type="entry name" value="GT87"/>
</dbReference>
<feature type="transmembrane region" description="Helical" evidence="7">
    <location>
        <begin position="54"/>
        <end position="71"/>
    </location>
</feature>
<keyword evidence="6 7" id="KW-0472">Membrane</keyword>
<evidence type="ECO:0000256" key="4">
    <source>
        <dbReference type="ARBA" id="ARBA00022692"/>
    </source>
</evidence>
<accession>A0A2R6AB75</accession>
<evidence type="ECO:0000313" key="9">
    <source>
        <dbReference type="Proteomes" id="UP000240880"/>
    </source>
</evidence>
<dbReference type="AlphaFoldDB" id="A0A2R6AB75"/>
<evidence type="ECO:0000256" key="1">
    <source>
        <dbReference type="ARBA" id="ARBA00004651"/>
    </source>
</evidence>
<protein>
    <recommendedName>
        <fullName evidence="10">DUF2029 domain-containing protein</fullName>
    </recommendedName>
</protein>
<evidence type="ECO:0000256" key="5">
    <source>
        <dbReference type="ARBA" id="ARBA00022989"/>
    </source>
</evidence>
<proteinExistence type="predicted"/>
<organism evidence="8 9">
    <name type="scientific">Candidatus Marsarchaeota G1 archaeon OSP_D</name>
    <dbReference type="NCBI Taxonomy" id="1978155"/>
    <lineage>
        <taxon>Archaea</taxon>
        <taxon>Candidatus Marsarchaeota</taxon>
        <taxon>Candidatus Marsarchaeota group 1</taxon>
    </lineage>
</organism>
<keyword evidence="5 7" id="KW-1133">Transmembrane helix</keyword>
<evidence type="ECO:0008006" key="10">
    <source>
        <dbReference type="Google" id="ProtNLM"/>
    </source>
</evidence>
<keyword evidence="4 7" id="KW-0812">Transmembrane</keyword>
<feature type="transmembrane region" description="Helical" evidence="7">
    <location>
        <begin position="217"/>
        <end position="237"/>
    </location>
</feature>
<evidence type="ECO:0000313" key="8">
    <source>
        <dbReference type="EMBL" id="PSN83589.1"/>
    </source>
</evidence>
<feature type="transmembrane region" description="Helical" evidence="7">
    <location>
        <begin position="108"/>
        <end position="129"/>
    </location>
</feature>
<keyword evidence="3" id="KW-0808">Transferase</keyword>
<dbReference type="GO" id="GO:0016758">
    <property type="term" value="F:hexosyltransferase activity"/>
    <property type="evidence" value="ECO:0007669"/>
    <property type="project" value="InterPro"/>
</dbReference>
<feature type="transmembrane region" description="Helical" evidence="7">
    <location>
        <begin position="83"/>
        <end position="102"/>
    </location>
</feature>
<comment type="caution">
    <text evidence="8">The sequence shown here is derived from an EMBL/GenBank/DDBJ whole genome shotgun (WGS) entry which is preliminary data.</text>
</comment>
<dbReference type="Pfam" id="PF09594">
    <property type="entry name" value="GT87"/>
    <property type="match status" value="1"/>
</dbReference>
<evidence type="ECO:0000256" key="2">
    <source>
        <dbReference type="ARBA" id="ARBA00022475"/>
    </source>
</evidence>
<feature type="transmembrane region" description="Helical" evidence="7">
    <location>
        <begin position="12"/>
        <end position="34"/>
    </location>
</feature>
<gene>
    <name evidence="8" type="ORF">B9Q01_04060</name>
</gene>
<evidence type="ECO:0000256" key="3">
    <source>
        <dbReference type="ARBA" id="ARBA00022679"/>
    </source>
</evidence>
<evidence type="ECO:0000256" key="6">
    <source>
        <dbReference type="ARBA" id="ARBA00023136"/>
    </source>
</evidence>
<sequence length="437" mass="49697">MKLLYKALPEKLEFVFYMTVVFLTRIVVSVPLLIPTHFTPQTTKLFGVTVPSYFVEHGTYFGWIATINMLQREFGVFKVWTPYPPLYSVFIYALFLVARNNFNVAWDLWFLLNALSDCGTATLLWKIVYTNWAKKIGFEGAYYALQLYSVSPLPIFYVLSASVYDPQIVFLFVLGYYLLKRSKFVASAFVCALGASLKLFPALIFLALLASKEKRKLLFTIYFVVFVLLLNLPFYVISPSFFLSPFYWQAGRPPWSSIYGLVLGDSIGAYQISSPIYADLSPPVIPVKWDYYVLGIVPSPSVLVKPLAPQPERPYSAVPQIAEILVLGITFALLSKRKSAFENSLLSITSAFFLISPGWSPEFFLYELPILAIALNPESYFKTSVFAQILLLVEYPISLFVLPPVVNIQIFWTAVILQDALFGYLWLKPFIHHTESL</sequence>
<reference evidence="8 9" key="1">
    <citation type="submission" date="2017-04" db="EMBL/GenBank/DDBJ databases">
        <title>Novel microbial lineages endemic to geothermal iron-oxide mats fill important gaps in the evolutionary history of Archaea.</title>
        <authorList>
            <person name="Jay Z.J."/>
            <person name="Beam J.P."/>
            <person name="Dlakic M."/>
            <person name="Rusch D.B."/>
            <person name="Kozubal M.A."/>
            <person name="Inskeep W.P."/>
        </authorList>
    </citation>
    <scope>NUCLEOTIDE SEQUENCE [LARGE SCALE GENOMIC DNA]</scope>
    <source>
        <strain evidence="8">OSP_D</strain>
    </source>
</reference>
<dbReference type="EMBL" id="NEXC01000019">
    <property type="protein sequence ID" value="PSN83589.1"/>
    <property type="molecule type" value="Genomic_DNA"/>
</dbReference>